<evidence type="ECO:0000313" key="7">
    <source>
        <dbReference type="EMBL" id="KAA6403192.1"/>
    </source>
</evidence>
<feature type="repeat" description="WD" evidence="3">
    <location>
        <begin position="126"/>
        <end position="168"/>
    </location>
</feature>
<dbReference type="SMART" id="SM01167">
    <property type="entry name" value="DUF1900"/>
    <property type="match status" value="1"/>
</dbReference>
<dbReference type="Gene3D" id="2.130.10.10">
    <property type="entry name" value="YVTN repeat-like/Quinoprotein amine dehydrogenase"/>
    <property type="match status" value="1"/>
</dbReference>
<evidence type="ECO:0000256" key="1">
    <source>
        <dbReference type="ARBA" id="ARBA00022574"/>
    </source>
</evidence>
<keyword evidence="2 4" id="KW-0677">Repeat</keyword>
<evidence type="ECO:0000256" key="4">
    <source>
        <dbReference type="RuleBase" id="RU280818"/>
    </source>
</evidence>
<evidence type="ECO:0000256" key="5">
    <source>
        <dbReference type="SAM" id="MobiDB-lite"/>
    </source>
</evidence>
<dbReference type="AlphaFoldDB" id="A0A5J4X8K1"/>
<dbReference type="Pfam" id="PF08953">
    <property type="entry name" value="DUF1899"/>
    <property type="match status" value="1"/>
</dbReference>
<dbReference type="GO" id="GO:0007015">
    <property type="term" value="P:actin filament organization"/>
    <property type="evidence" value="ECO:0007669"/>
    <property type="project" value="TreeGrafter"/>
</dbReference>
<dbReference type="PROSITE" id="PS50294">
    <property type="entry name" value="WD_REPEATS_REGION"/>
    <property type="match status" value="1"/>
</dbReference>
<dbReference type="PANTHER" id="PTHR10856:SF0">
    <property type="entry name" value="CORONIN"/>
    <property type="match status" value="1"/>
</dbReference>
<feature type="domain" description="DUF1899" evidence="6">
    <location>
        <begin position="2"/>
        <end position="66"/>
    </location>
</feature>
<reference evidence="7 8" key="1">
    <citation type="submission" date="2019-03" db="EMBL/GenBank/DDBJ databases">
        <title>Single cell metagenomics reveals metabolic interactions within the superorganism composed of flagellate Streblomastix strix and complex community of Bacteroidetes bacteria on its surface.</title>
        <authorList>
            <person name="Treitli S.C."/>
            <person name="Kolisko M."/>
            <person name="Husnik F."/>
            <person name="Keeling P."/>
            <person name="Hampl V."/>
        </authorList>
    </citation>
    <scope>NUCLEOTIDE SEQUENCE [LARGE SCALE GENOMIC DNA]</scope>
    <source>
        <strain evidence="7">ST1C</strain>
    </source>
</reference>
<comment type="similarity">
    <text evidence="4">Belongs to the WD repeat coronin family.</text>
</comment>
<dbReference type="SMART" id="SM00320">
    <property type="entry name" value="WD40"/>
    <property type="match status" value="3"/>
</dbReference>
<dbReference type="SUPFAM" id="SSF50978">
    <property type="entry name" value="WD40 repeat-like"/>
    <property type="match status" value="1"/>
</dbReference>
<name>A0A5J4X8K1_9EUKA</name>
<keyword evidence="1 3" id="KW-0853">WD repeat</keyword>
<feature type="repeat" description="WD" evidence="3">
    <location>
        <begin position="170"/>
        <end position="211"/>
    </location>
</feature>
<dbReference type="InterPro" id="IPR015048">
    <property type="entry name" value="DUF1899"/>
</dbReference>
<dbReference type="Pfam" id="PF00400">
    <property type="entry name" value="WD40"/>
    <property type="match status" value="2"/>
</dbReference>
<evidence type="ECO:0000313" key="8">
    <source>
        <dbReference type="Proteomes" id="UP000324800"/>
    </source>
</evidence>
<feature type="compositionally biased region" description="Basic and acidic residues" evidence="5">
    <location>
        <begin position="468"/>
        <end position="478"/>
    </location>
</feature>
<feature type="region of interest" description="Disordered" evidence="5">
    <location>
        <begin position="440"/>
        <end position="478"/>
    </location>
</feature>
<dbReference type="PROSITE" id="PS50082">
    <property type="entry name" value="WD_REPEATS_2"/>
    <property type="match status" value="2"/>
</dbReference>
<feature type="compositionally biased region" description="Polar residues" evidence="5">
    <location>
        <begin position="448"/>
        <end position="467"/>
    </location>
</feature>
<comment type="caution">
    <text evidence="7">The sequence shown here is derived from an EMBL/GenBank/DDBJ whole genome shotgun (WGS) entry which is preliminary data.</text>
</comment>
<proteinExistence type="inferred from homology"/>
<dbReference type="InterPro" id="IPR024977">
    <property type="entry name" value="Apc4-like_WD40_dom"/>
</dbReference>
<dbReference type="OrthoDB" id="1850764at2759"/>
<dbReference type="InterPro" id="IPR036322">
    <property type="entry name" value="WD40_repeat_dom_sf"/>
</dbReference>
<dbReference type="EMBL" id="SNRW01000129">
    <property type="protein sequence ID" value="KAA6403192.1"/>
    <property type="molecule type" value="Genomic_DNA"/>
</dbReference>
<dbReference type="PANTHER" id="PTHR10856">
    <property type="entry name" value="CORONIN"/>
    <property type="match status" value="1"/>
</dbReference>
<organism evidence="7 8">
    <name type="scientific">Streblomastix strix</name>
    <dbReference type="NCBI Taxonomy" id="222440"/>
    <lineage>
        <taxon>Eukaryota</taxon>
        <taxon>Metamonada</taxon>
        <taxon>Preaxostyla</taxon>
        <taxon>Oxymonadida</taxon>
        <taxon>Streblomastigidae</taxon>
        <taxon>Streblomastix</taxon>
    </lineage>
</organism>
<dbReference type="InterPro" id="IPR015505">
    <property type="entry name" value="Coronin"/>
</dbReference>
<dbReference type="SMART" id="SM01166">
    <property type="entry name" value="DUF1899"/>
    <property type="match status" value="1"/>
</dbReference>
<protein>
    <recommendedName>
        <fullName evidence="4">Coronin</fullName>
    </recommendedName>
</protein>
<accession>A0A5J4X8K1</accession>
<dbReference type="InterPro" id="IPR001680">
    <property type="entry name" value="WD40_rpt"/>
</dbReference>
<evidence type="ECO:0000256" key="3">
    <source>
        <dbReference type="PROSITE-ProRule" id="PRU00221"/>
    </source>
</evidence>
<dbReference type="InterPro" id="IPR015943">
    <property type="entry name" value="WD40/YVTN_repeat-like_dom_sf"/>
</dbReference>
<gene>
    <name evidence="7" type="ORF">EZS28_001283</name>
</gene>
<dbReference type="Pfam" id="PF16300">
    <property type="entry name" value="WD40_4"/>
    <property type="match status" value="1"/>
</dbReference>
<dbReference type="Proteomes" id="UP000324800">
    <property type="component" value="Unassembled WGS sequence"/>
</dbReference>
<dbReference type="GO" id="GO:0051015">
    <property type="term" value="F:actin filament binding"/>
    <property type="evidence" value="ECO:0007669"/>
    <property type="project" value="TreeGrafter"/>
</dbReference>
<sequence>MAFVRKSKFRHVYGQLPKIEQHYSDIKGSSSTLDTNMIKVNEKYISYIWQGTGGGSICVFPVENIGRQPSNPPLITGHTRPVTDMDFSPFNPSIIATTCEDCLVRVFKIPEGGIHEGGLNDAVQTLSGHGRKSTELFFNPVAENILASAGAENSIKIWDIESGASLFNIDTVHTDSIQSFKWNEEGNLIATQSRDKKARIIDVRSGEVTSEFASHQGMKTARILWNNIRGWLISPGFGKQSERELIIWDQRDSSKPIVQQKIDQSSGIMLPFFDEATQLLFIASKGEATIRYYELNDEAPHAHFVSAFNEGHPTRGITMIPKVLVNAKDCEIAKFYRTTAKDTIEPISFIVPRRSEQFQDDIYPPVVDSATPSLNGTDWASGQNKKQRYFQFTATEPKYLDADTDISHYYKETKAEFASLKTPISDKVGPKVAAAEIKSPDVKKSPGPTFQTPKITPSPQLGSVSSVDKSEDLRTAKDKIDELERQLRLKDEVIGDLRKQVDELEKKVEELENPQ</sequence>
<evidence type="ECO:0000259" key="6">
    <source>
        <dbReference type="SMART" id="SM01166"/>
    </source>
</evidence>
<dbReference type="Pfam" id="PF12894">
    <property type="entry name" value="ANAPC4_WD40"/>
    <property type="match status" value="1"/>
</dbReference>
<evidence type="ECO:0000256" key="2">
    <source>
        <dbReference type="ARBA" id="ARBA00022737"/>
    </source>
</evidence>